<feature type="chain" id="PRO_5043990056" description="Cyanovirin-N domain-containing protein" evidence="1">
    <location>
        <begin position="21"/>
        <end position="135"/>
    </location>
</feature>
<dbReference type="InterPro" id="IPR036673">
    <property type="entry name" value="Cyanovirin-N_sf"/>
</dbReference>
<dbReference type="SUPFAM" id="SSF51322">
    <property type="entry name" value="Cyanovirin-N"/>
    <property type="match status" value="1"/>
</dbReference>
<reference evidence="3" key="2">
    <citation type="submission" date="2023-06" db="EMBL/GenBank/DDBJ databases">
        <authorList>
            <consortium name="Lawrence Berkeley National Laboratory"/>
            <person name="Mondo S.J."/>
            <person name="Hensen N."/>
            <person name="Bonometti L."/>
            <person name="Westerberg I."/>
            <person name="Brannstrom I.O."/>
            <person name="Guillou S."/>
            <person name="Cros-Aarteil S."/>
            <person name="Calhoun S."/>
            <person name="Haridas S."/>
            <person name="Kuo A."/>
            <person name="Pangilinan J."/>
            <person name="Riley R."/>
            <person name="Labutti K."/>
            <person name="Andreopoulos B."/>
            <person name="Lipzen A."/>
            <person name="Chen C."/>
            <person name="Yanf M."/>
            <person name="Daum C."/>
            <person name="Ng V."/>
            <person name="Clum A."/>
            <person name="Steindorff A."/>
            <person name="Ohm R."/>
            <person name="Martin F."/>
            <person name="Silar P."/>
            <person name="Natvig D."/>
            <person name="Lalanne C."/>
            <person name="Gautier V."/>
            <person name="Ament-Velasquez S.L."/>
            <person name="Kruys A."/>
            <person name="Hutchinson M.I."/>
            <person name="Powell A.J."/>
            <person name="Barry K."/>
            <person name="Miller A.N."/>
            <person name="Grigoriev I.V."/>
            <person name="Debuchy R."/>
            <person name="Gladieux P."/>
            <person name="Thoren M.H."/>
            <person name="Johannesson H."/>
        </authorList>
    </citation>
    <scope>NUCLEOTIDE SEQUENCE</scope>
    <source>
        <strain evidence="3">PSN324</strain>
    </source>
</reference>
<evidence type="ECO:0000313" key="4">
    <source>
        <dbReference type="Proteomes" id="UP001321749"/>
    </source>
</evidence>
<dbReference type="InterPro" id="IPR011058">
    <property type="entry name" value="Cyanovirin-N"/>
</dbReference>
<evidence type="ECO:0000259" key="2">
    <source>
        <dbReference type="SMART" id="SM01111"/>
    </source>
</evidence>
<accession>A0AAV9I130</accession>
<reference evidence="3" key="1">
    <citation type="journal article" date="2023" name="Mol. Phylogenet. Evol.">
        <title>Genome-scale phylogeny and comparative genomics of the fungal order Sordariales.</title>
        <authorList>
            <person name="Hensen N."/>
            <person name="Bonometti L."/>
            <person name="Westerberg I."/>
            <person name="Brannstrom I.O."/>
            <person name="Guillou S."/>
            <person name="Cros-Aarteil S."/>
            <person name="Calhoun S."/>
            <person name="Haridas S."/>
            <person name="Kuo A."/>
            <person name="Mondo S."/>
            <person name="Pangilinan J."/>
            <person name="Riley R."/>
            <person name="LaButti K."/>
            <person name="Andreopoulos B."/>
            <person name="Lipzen A."/>
            <person name="Chen C."/>
            <person name="Yan M."/>
            <person name="Daum C."/>
            <person name="Ng V."/>
            <person name="Clum A."/>
            <person name="Steindorff A."/>
            <person name="Ohm R.A."/>
            <person name="Martin F."/>
            <person name="Silar P."/>
            <person name="Natvig D.O."/>
            <person name="Lalanne C."/>
            <person name="Gautier V."/>
            <person name="Ament-Velasquez S.L."/>
            <person name="Kruys A."/>
            <person name="Hutchinson M.I."/>
            <person name="Powell A.J."/>
            <person name="Barry K."/>
            <person name="Miller A.N."/>
            <person name="Grigoriev I.V."/>
            <person name="Debuchy R."/>
            <person name="Gladieux P."/>
            <person name="Hiltunen Thoren M."/>
            <person name="Johannesson H."/>
        </authorList>
    </citation>
    <scope>NUCLEOTIDE SEQUENCE</scope>
    <source>
        <strain evidence="3">PSN324</strain>
    </source>
</reference>
<dbReference type="SMART" id="SM01111">
    <property type="entry name" value="CVNH"/>
    <property type="match status" value="1"/>
</dbReference>
<comment type="caution">
    <text evidence="3">The sequence shown here is derived from an EMBL/GenBank/DDBJ whole genome shotgun (WGS) entry which is preliminary data.</text>
</comment>
<proteinExistence type="predicted"/>
<dbReference type="EMBL" id="MU864934">
    <property type="protein sequence ID" value="KAK4466109.1"/>
    <property type="molecule type" value="Genomic_DNA"/>
</dbReference>
<keyword evidence="1" id="KW-0732">Signal</keyword>
<evidence type="ECO:0000256" key="1">
    <source>
        <dbReference type="SAM" id="SignalP"/>
    </source>
</evidence>
<feature type="signal peptide" evidence="1">
    <location>
        <begin position="1"/>
        <end position="20"/>
    </location>
</feature>
<organism evidence="3 4">
    <name type="scientific">Cladorrhinum samala</name>
    <dbReference type="NCBI Taxonomy" id="585594"/>
    <lineage>
        <taxon>Eukaryota</taxon>
        <taxon>Fungi</taxon>
        <taxon>Dikarya</taxon>
        <taxon>Ascomycota</taxon>
        <taxon>Pezizomycotina</taxon>
        <taxon>Sordariomycetes</taxon>
        <taxon>Sordariomycetidae</taxon>
        <taxon>Sordariales</taxon>
        <taxon>Podosporaceae</taxon>
        <taxon>Cladorrhinum</taxon>
    </lineage>
</organism>
<sequence length="135" mass="15359">MKFITVLSLGLAALPELASASFASTCRNWYWEDQHYFVSECKKKDGSWMRTRQDMNLCLGLNSSNKPVPMDNGGLFVVRTKTCAFDRLEGTTLRVTCNDGNDLFNGWWQASIDLNTFVDNLDGYMWCMGHRSAPR</sequence>
<name>A0AAV9I130_9PEZI</name>
<dbReference type="AlphaFoldDB" id="A0AAV9I130"/>
<protein>
    <recommendedName>
        <fullName evidence="2">Cyanovirin-N domain-containing protein</fullName>
    </recommendedName>
</protein>
<dbReference type="Proteomes" id="UP001321749">
    <property type="component" value="Unassembled WGS sequence"/>
</dbReference>
<dbReference type="Gene3D" id="2.30.60.10">
    <property type="entry name" value="Cyanovirin-N"/>
    <property type="match status" value="1"/>
</dbReference>
<evidence type="ECO:0000313" key="3">
    <source>
        <dbReference type="EMBL" id="KAK4466109.1"/>
    </source>
</evidence>
<feature type="domain" description="Cyanovirin-N" evidence="2">
    <location>
        <begin position="21"/>
        <end position="127"/>
    </location>
</feature>
<keyword evidence="4" id="KW-1185">Reference proteome</keyword>
<gene>
    <name evidence="3" type="ORF">QBC42DRAFT_330786</name>
</gene>